<proteinExistence type="predicted"/>
<evidence type="ECO:0000256" key="6">
    <source>
        <dbReference type="SAM" id="MobiDB-lite"/>
    </source>
</evidence>
<sequence>MDVGRSPVPYLQAARALRSVGQGVAIVDMALYLKEIGWRATAIGGVMSAAGVAGALLILVVGVASDRVGRKPFLFAYECMTCLAAFVVAVSRNPVALAAAIIATGFGRGQNGAAGPFTPAEQAWMAQSVGRDRRSRVFSINTAIGFFGMALGCVLGGLDRMWRHALPGAAAFRPLFTGIALLSLLCACVVWLAPGGGRTRAEQREGGKRSDNADQSGAVAPGEALDGTSKRREENRNIAKFAFVNLLNGLGVGFVGPMMSYWFAVRFGATSAQIGGTMALSFVVTGLSAILSGYLADRVGMVRSVVWLRLLGVALMVVLPLMPTFALASAVYAVRGALSRGTQGVRSALGSSFTGDERRGFSLSMNSFFTRVASAVGPTVSGWLLDAGSFALPFFFAGALQLASTVLYGLFFRSFDGGPGRRR</sequence>
<organism evidence="9 10">
    <name type="scientific">Alicyclobacillus vulcanalis</name>
    <dbReference type="NCBI Taxonomy" id="252246"/>
    <lineage>
        <taxon>Bacteria</taxon>
        <taxon>Bacillati</taxon>
        <taxon>Bacillota</taxon>
        <taxon>Bacilli</taxon>
        <taxon>Bacillales</taxon>
        <taxon>Alicyclobacillaceae</taxon>
        <taxon>Alicyclobacillus</taxon>
    </lineage>
</organism>
<feature type="transmembrane region" description="Helical" evidence="7">
    <location>
        <begin position="308"/>
        <end position="334"/>
    </location>
</feature>
<dbReference type="SUPFAM" id="SSF103473">
    <property type="entry name" value="MFS general substrate transporter"/>
    <property type="match status" value="1"/>
</dbReference>
<feature type="compositionally biased region" description="Basic and acidic residues" evidence="6">
    <location>
        <begin position="199"/>
        <end position="212"/>
    </location>
</feature>
<dbReference type="RefSeq" id="WP_084182424.1">
    <property type="nucleotide sequence ID" value="NZ_FTOO01000001.1"/>
</dbReference>
<feature type="transmembrane region" description="Helical" evidence="7">
    <location>
        <begin position="42"/>
        <end position="64"/>
    </location>
</feature>
<keyword evidence="2" id="KW-0813">Transport</keyword>
<accession>A0A1N7K9S4</accession>
<dbReference type="InterPro" id="IPR011701">
    <property type="entry name" value="MFS"/>
</dbReference>
<dbReference type="AlphaFoldDB" id="A0A1N7K9S4"/>
<feature type="transmembrane region" description="Helical" evidence="7">
    <location>
        <begin position="170"/>
        <end position="193"/>
    </location>
</feature>
<feature type="transmembrane region" description="Helical" evidence="7">
    <location>
        <begin position="137"/>
        <end position="158"/>
    </location>
</feature>
<evidence type="ECO:0000256" key="5">
    <source>
        <dbReference type="ARBA" id="ARBA00023136"/>
    </source>
</evidence>
<dbReference type="PANTHER" id="PTHR23520:SF5">
    <property type="entry name" value="TRANSPORTER, PUTATIVE (AFU_ORTHOLOGUE AFUA_3G04000)-RELATED"/>
    <property type="match status" value="1"/>
</dbReference>
<evidence type="ECO:0000256" key="2">
    <source>
        <dbReference type="ARBA" id="ARBA00022448"/>
    </source>
</evidence>
<dbReference type="PANTHER" id="PTHR23520">
    <property type="entry name" value="TRANSPORTER, PUTATIVE (AFU_ORTHOLOGUE AFUA_3G04000)-RELATED"/>
    <property type="match status" value="1"/>
</dbReference>
<dbReference type="InterPro" id="IPR020846">
    <property type="entry name" value="MFS_dom"/>
</dbReference>
<name>A0A1N7K9S4_9BACL</name>
<dbReference type="PROSITE" id="PS50850">
    <property type="entry name" value="MFS"/>
    <property type="match status" value="1"/>
</dbReference>
<dbReference type="GO" id="GO:0022857">
    <property type="term" value="F:transmembrane transporter activity"/>
    <property type="evidence" value="ECO:0007669"/>
    <property type="project" value="InterPro"/>
</dbReference>
<dbReference type="Pfam" id="PF07690">
    <property type="entry name" value="MFS_1"/>
    <property type="match status" value="2"/>
</dbReference>
<keyword evidence="3 7" id="KW-0812">Transmembrane</keyword>
<dbReference type="InterPro" id="IPR005829">
    <property type="entry name" value="Sugar_transporter_CS"/>
</dbReference>
<evidence type="ECO:0000256" key="1">
    <source>
        <dbReference type="ARBA" id="ARBA00004651"/>
    </source>
</evidence>
<evidence type="ECO:0000259" key="8">
    <source>
        <dbReference type="PROSITE" id="PS50850"/>
    </source>
</evidence>
<dbReference type="InterPro" id="IPR036259">
    <property type="entry name" value="MFS_trans_sf"/>
</dbReference>
<dbReference type="CDD" id="cd17325">
    <property type="entry name" value="MFS_MdtG_SLC18_like"/>
    <property type="match status" value="1"/>
</dbReference>
<dbReference type="STRING" id="252246.SAMN05421799_101429"/>
<feature type="domain" description="Major facilitator superfamily (MFS) profile" evidence="8">
    <location>
        <begin position="1"/>
        <end position="416"/>
    </location>
</feature>
<dbReference type="OrthoDB" id="9810492at2"/>
<evidence type="ECO:0000313" key="9">
    <source>
        <dbReference type="EMBL" id="SIS58333.1"/>
    </source>
</evidence>
<dbReference type="PROSITE" id="PS00216">
    <property type="entry name" value="SUGAR_TRANSPORT_1"/>
    <property type="match status" value="1"/>
</dbReference>
<dbReference type="Proteomes" id="UP000186156">
    <property type="component" value="Unassembled WGS sequence"/>
</dbReference>
<protein>
    <submittedName>
        <fullName evidence="9">Predicted arabinose efflux permease, MFS family</fullName>
    </submittedName>
</protein>
<keyword evidence="4 7" id="KW-1133">Transmembrane helix</keyword>
<feature type="transmembrane region" description="Helical" evidence="7">
    <location>
        <begin position="241"/>
        <end position="264"/>
    </location>
</feature>
<evidence type="ECO:0000256" key="3">
    <source>
        <dbReference type="ARBA" id="ARBA00022692"/>
    </source>
</evidence>
<keyword evidence="10" id="KW-1185">Reference proteome</keyword>
<gene>
    <name evidence="9" type="ORF">SAMN05421799_101429</name>
</gene>
<feature type="transmembrane region" description="Helical" evidence="7">
    <location>
        <begin position="390"/>
        <end position="412"/>
    </location>
</feature>
<dbReference type="Gene3D" id="1.20.1250.20">
    <property type="entry name" value="MFS general substrate transporter like domains"/>
    <property type="match status" value="2"/>
</dbReference>
<evidence type="ECO:0000313" key="10">
    <source>
        <dbReference type="Proteomes" id="UP000186156"/>
    </source>
</evidence>
<reference evidence="10" key="1">
    <citation type="submission" date="2017-01" db="EMBL/GenBank/DDBJ databases">
        <authorList>
            <person name="Varghese N."/>
            <person name="Submissions S."/>
        </authorList>
    </citation>
    <scope>NUCLEOTIDE SEQUENCE [LARGE SCALE GENOMIC DNA]</scope>
    <source>
        <strain evidence="10">DSM 16176</strain>
    </source>
</reference>
<evidence type="ECO:0000256" key="7">
    <source>
        <dbReference type="SAM" id="Phobius"/>
    </source>
</evidence>
<dbReference type="GO" id="GO:0005886">
    <property type="term" value="C:plasma membrane"/>
    <property type="evidence" value="ECO:0007669"/>
    <property type="project" value="UniProtKB-SubCell"/>
</dbReference>
<feature type="region of interest" description="Disordered" evidence="6">
    <location>
        <begin position="199"/>
        <end position="230"/>
    </location>
</feature>
<feature type="transmembrane region" description="Helical" evidence="7">
    <location>
        <begin position="276"/>
        <end position="296"/>
    </location>
</feature>
<comment type="subcellular location">
    <subcellularLocation>
        <location evidence="1">Cell membrane</location>
        <topology evidence="1">Multi-pass membrane protein</topology>
    </subcellularLocation>
</comment>
<keyword evidence="5 7" id="KW-0472">Membrane</keyword>
<dbReference type="EMBL" id="FTOO01000001">
    <property type="protein sequence ID" value="SIS58333.1"/>
    <property type="molecule type" value="Genomic_DNA"/>
</dbReference>
<evidence type="ECO:0000256" key="4">
    <source>
        <dbReference type="ARBA" id="ARBA00022989"/>
    </source>
</evidence>